<dbReference type="eggNOG" id="COG0412">
    <property type="taxonomic scope" value="Bacteria"/>
</dbReference>
<proteinExistence type="predicted"/>
<dbReference type="InterPro" id="IPR002925">
    <property type="entry name" value="Dienelactn_hydro"/>
</dbReference>
<dbReference type="AlphaFoldDB" id="A0A1P8KA01"/>
<dbReference type="Proteomes" id="UP000186110">
    <property type="component" value="Chromosome"/>
</dbReference>
<name>A0A1P8KA01_9BURK</name>
<evidence type="ECO:0000313" key="2">
    <source>
        <dbReference type="EMBL" id="APW42820.1"/>
    </source>
</evidence>
<dbReference type="KEGG" id="rsb:RS694_09940"/>
<reference evidence="2 3" key="1">
    <citation type="submission" date="2017-01" db="EMBL/GenBank/DDBJ databases">
        <authorList>
            <person name="Mah S.A."/>
            <person name="Swanson W.J."/>
            <person name="Moy G.W."/>
            <person name="Vacquier V.D."/>
        </authorList>
    </citation>
    <scope>NUCLEOTIDE SEQUENCE [LARGE SCALE GENOMIC DNA]</scope>
    <source>
        <strain evidence="2 3">DSM 22694</strain>
    </source>
</reference>
<dbReference type="SUPFAM" id="SSF53474">
    <property type="entry name" value="alpha/beta-Hydrolases"/>
    <property type="match status" value="1"/>
</dbReference>
<feature type="domain" description="Dienelactone hydrolase" evidence="1">
    <location>
        <begin position="16"/>
        <end position="230"/>
    </location>
</feature>
<accession>A0A1P8KA01</accession>
<dbReference type="InterPro" id="IPR029058">
    <property type="entry name" value="AB_hydrolase_fold"/>
</dbReference>
<keyword evidence="3" id="KW-1185">Reference proteome</keyword>
<dbReference type="STRING" id="1484693.RS694_09940"/>
<evidence type="ECO:0000313" key="3">
    <source>
        <dbReference type="Proteomes" id="UP000186110"/>
    </source>
</evidence>
<dbReference type="GO" id="GO:0016787">
    <property type="term" value="F:hydrolase activity"/>
    <property type="evidence" value="ECO:0007669"/>
    <property type="project" value="InterPro"/>
</dbReference>
<dbReference type="RefSeq" id="WP_029709580.1">
    <property type="nucleotide sequence ID" value="NZ_CP019239.1"/>
</dbReference>
<dbReference type="InterPro" id="IPR051049">
    <property type="entry name" value="Dienelactone_hydrolase-like"/>
</dbReference>
<organism evidence="2 3">
    <name type="scientific">Rhodoferax saidenbachensis</name>
    <dbReference type="NCBI Taxonomy" id="1484693"/>
    <lineage>
        <taxon>Bacteria</taxon>
        <taxon>Pseudomonadati</taxon>
        <taxon>Pseudomonadota</taxon>
        <taxon>Betaproteobacteria</taxon>
        <taxon>Burkholderiales</taxon>
        <taxon>Comamonadaceae</taxon>
        <taxon>Rhodoferax</taxon>
    </lineage>
</organism>
<gene>
    <name evidence="2" type="ORF">RS694_09940</name>
</gene>
<dbReference type="EMBL" id="CP019239">
    <property type="protein sequence ID" value="APW42820.1"/>
    <property type="molecule type" value="Genomic_DNA"/>
</dbReference>
<protein>
    <submittedName>
        <fullName evidence="2">Carboxymethylenebutenolidase</fullName>
    </submittedName>
</protein>
<dbReference type="PANTHER" id="PTHR46623:SF6">
    <property type="entry name" value="ALPHA_BETA-HYDROLASES SUPERFAMILY PROTEIN"/>
    <property type="match status" value="1"/>
</dbReference>
<evidence type="ECO:0000259" key="1">
    <source>
        <dbReference type="Pfam" id="PF01738"/>
    </source>
</evidence>
<sequence length="232" mass="24829">MPGTTISIPSHDGKAFDAYLSLPPTGKGPGLVLIQEIWGVNAHIRAVADQYAMDGYVVLAPDVFWRQEPKTDLIYDEAGTQKAYQLMNGLDGPNAVKDLMATAQALRQRPEVTGKVGVAGFCMGGRLSYQLAATGAVDTAVCYYGGGIQNALDVAPKIQVPILFHYGALDAHIPATAVDAVKGAFAGHSNAQFHVYEGADHGFNCWGRPMYNQRAAALARGRTLEWLSNHIS</sequence>
<dbReference type="Pfam" id="PF01738">
    <property type="entry name" value="DLH"/>
    <property type="match status" value="1"/>
</dbReference>
<dbReference type="Gene3D" id="3.40.50.1820">
    <property type="entry name" value="alpha/beta hydrolase"/>
    <property type="match status" value="1"/>
</dbReference>
<dbReference type="PANTHER" id="PTHR46623">
    <property type="entry name" value="CARBOXYMETHYLENEBUTENOLIDASE-RELATED"/>
    <property type="match status" value="1"/>
</dbReference>